<dbReference type="PROSITE" id="PS51217">
    <property type="entry name" value="UVRD_HELICASE_CTER"/>
    <property type="match status" value="1"/>
</dbReference>
<evidence type="ECO:0000313" key="6">
    <source>
        <dbReference type="EMBL" id="TKZ35085.1"/>
    </source>
</evidence>
<dbReference type="InterPro" id="IPR014017">
    <property type="entry name" value="DNA_helicase_UvrD-like_C"/>
</dbReference>
<dbReference type="RefSeq" id="WP_161976114.1">
    <property type="nucleotide sequence ID" value="NZ_SJDU01000167.1"/>
</dbReference>
<keyword evidence="1" id="KW-0547">Nucleotide-binding</keyword>
<dbReference type="Proteomes" id="UP000310168">
    <property type="component" value="Unassembled WGS sequence"/>
</dbReference>
<feature type="non-terminal residue" evidence="6">
    <location>
        <position position="1"/>
    </location>
</feature>
<evidence type="ECO:0000256" key="3">
    <source>
        <dbReference type="ARBA" id="ARBA00022806"/>
    </source>
</evidence>
<protein>
    <submittedName>
        <fullName evidence="6">ATP-dependent DNA helicase</fullName>
    </submittedName>
</protein>
<evidence type="ECO:0000256" key="4">
    <source>
        <dbReference type="ARBA" id="ARBA00022840"/>
    </source>
</evidence>
<evidence type="ECO:0000313" key="7">
    <source>
        <dbReference type="Proteomes" id="UP000310168"/>
    </source>
</evidence>
<keyword evidence="4" id="KW-0067">ATP-binding</keyword>
<gene>
    <name evidence="6" type="ORF">EZH24_07145</name>
</gene>
<evidence type="ECO:0000259" key="5">
    <source>
        <dbReference type="PROSITE" id="PS51217"/>
    </source>
</evidence>
<name>A0ABY2TQQ6_9SPIR</name>
<dbReference type="PANTHER" id="PTHR11070:SF64">
    <property type="entry name" value="ATP-DEPENDENT DNA HELICASE REP"/>
    <property type="match status" value="1"/>
</dbReference>
<keyword evidence="2" id="KW-0378">Hydrolase</keyword>
<dbReference type="Gene3D" id="1.10.486.10">
    <property type="entry name" value="PCRA, domain 4"/>
    <property type="match status" value="1"/>
</dbReference>
<dbReference type="Gene3D" id="3.40.50.300">
    <property type="entry name" value="P-loop containing nucleotide triphosphate hydrolases"/>
    <property type="match status" value="1"/>
</dbReference>
<evidence type="ECO:0000256" key="1">
    <source>
        <dbReference type="ARBA" id="ARBA00022741"/>
    </source>
</evidence>
<accession>A0ABY2TQQ6</accession>
<feature type="domain" description="UvrD-like helicase C-terminal" evidence="5">
    <location>
        <begin position="1"/>
        <end position="286"/>
    </location>
</feature>
<reference evidence="6 7" key="1">
    <citation type="journal article" date="2019" name="Anaerobe">
        <title>Brachyspira catarrhinii sp. nov., an anaerobic intestinal spirochaete isolated from vervet monkeys may have been misidentified as Brachyspira aalborgi in previous studies.</title>
        <authorList>
            <person name="Phillips N.D."/>
            <person name="La T."/>
            <person name="Hampson D.J."/>
        </authorList>
    </citation>
    <scope>NUCLEOTIDE SEQUENCE [LARGE SCALE GENOMIC DNA]</scope>
    <source>
        <strain evidence="6 7">Z12</strain>
    </source>
</reference>
<dbReference type="PANTHER" id="PTHR11070">
    <property type="entry name" value="UVRD / RECB / PCRA DNA HELICASE FAMILY MEMBER"/>
    <property type="match status" value="1"/>
</dbReference>
<dbReference type="EMBL" id="SJDU01000167">
    <property type="protein sequence ID" value="TKZ35085.1"/>
    <property type="molecule type" value="Genomic_DNA"/>
</dbReference>
<sequence>AVISNNINRKDKKVVAVGEEGIPPDIISCEDEREEAKFIADSIVNYSITKKLNYEDFAVLFRINISKNSTKLKIFEDAFRERGLKYTLVGAFQFYERKEIKDILAYLNLFVNPEDEVSLLRVINIPKRGIGSVAINNLNEISVKNGVSLYQTLLDYENIDDIPPKAKTGIKDFLDVIEKYNKIFTIDKNDKNLLEKPKLYENINKFLDEIAYHSEILNSSDTKEQGSKKMENVESLMNGILEYERGNKNATLKNYLDRILLMSMEENEEDEKKKGVMLMSIHSAKGLEFPYVYISGMEEGILPHHKSSSEKEIEEERRLCYVAMTRAKKHLTLTYCLSRTKMGKKVECSPSIFLEEMQKGLPENMAMDEEEFISNLKASLKHVAPEK</sequence>
<keyword evidence="3 6" id="KW-0347">Helicase</keyword>
<comment type="caution">
    <text evidence="6">The sequence shown here is derived from an EMBL/GenBank/DDBJ whole genome shotgun (WGS) entry which is preliminary data.</text>
</comment>
<keyword evidence="7" id="KW-1185">Reference proteome</keyword>
<dbReference type="Pfam" id="PF13361">
    <property type="entry name" value="UvrD_C"/>
    <property type="match status" value="1"/>
</dbReference>
<evidence type="ECO:0000256" key="2">
    <source>
        <dbReference type="ARBA" id="ARBA00022801"/>
    </source>
</evidence>
<dbReference type="GO" id="GO:0004386">
    <property type="term" value="F:helicase activity"/>
    <property type="evidence" value="ECO:0007669"/>
    <property type="project" value="UniProtKB-KW"/>
</dbReference>
<proteinExistence type="predicted"/>
<dbReference type="InterPro" id="IPR027417">
    <property type="entry name" value="P-loop_NTPase"/>
</dbReference>
<dbReference type="InterPro" id="IPR000212">
    <property type="entry name" value="DNA_helicase_UvrD/REP"/>
</dbReference>
<organism evidence="6 7">
    <name type="scientific">Brachyspira catarrhinii</name>
    <dbReference type="NCBI Taxonomy" id="2528966"/>
    <lineage>
        <taxon>Bacteria</taxon>
        <taxon>Pseudomonadati</taxon>
        <taxon>Spirochaetota</taxon>
        <taxon>Spirochaetia</taxon>
        <taxon>Brachyspirales</taxon>
        <taxon>Brachyspiraceae</taxon>
        <taxon>Brachyspira</taxon>
    </lineage>
</organism>
<dbReference type="SUPFAM" id="SSF52540">
    <property type="entry name" value="P-loop containing nucleoside triphosphate hydrolases"/>
    <property type="match status" value="1"/>
</dbReference>